<sequence length="66" mass="7652">NLKEKIGNELYADINIHSLLEGLRMAHRKMDMMRAMIKDDAENLALQGQMIGALERENRRLREGTK</sequence>
<gene>
    <name evidence="1" type="ORF">S01H1_17019</name>
</gene>
<dbReference type="EMBL" id="BARS01008988">
    <property type="protein sequence ID" value="GAF68607.1"/>
    <property type="molecule type" value="Genomic_DNA"/>
</dbReference>
<evidence type="ECO:0000313" key="1">
    <source>
        <dbReference type="EMBL" id="GAF68607.1"/>
    </source>
</evidence>
<dbReference type="AlphaFoldDB" id="X0RY05"/>
<feature type="non-terminal residue" evidence="1">
    <location>
        <position position="1"/>
    </location>
</feature>
<protein>
    <submittedName>
        <fullName evidence="1">Uncharacterized protein</fullName>
    </submittedName>
</protein>
<name>X0RY05_9ZZZZ</name>
<accession>X0RY05</accession>
<proteinExistence type="predicted"/>
<organism evidence="1">
    <name type="scientific">marine sediment metagenome</name>
    <dbReference type="NCBI Taxonomy" id="412755"/>
    <lineage>
        <taxon>unclassified sequences</taxon>
        <taxon>metagenomes</taxon>
        <taxon>ecological metagenomes</taxon>
    </lineage>
</organism>
<reference evidence="1" key="1">
    <citation type="journal article" date="2014" name="Front. Microbiol.">
        <title>High frequency of phylogenetically diverse reductive dehalogenase-homologous genes in deep subseafloor sedimentary metagenomes.</title>
        <authorList>
            <person name="Kawai M."/>
            <person name="Futagami T."/>
            <person name="Toyoda A."/>
            <person name="Takaki Y."/>
            <person name="Nishi S."/>
            <person name="Hori S."/>
            <person name="Arai W."/>
            <person name="Tsubouchi T."/>
            <person name="Morono Y."/>
            <person name="Uchiyama I."/>
            <person name="Ito T."/>
            <person name="Fujiyama A."/>
            <person name="Inagaki F."/>
            <person name="Takami H."/>
        </authorList>
    </citation>
    <scope>NUCLEOTIDE SEQUENCE</scope>
    <source>
        <strain evidence="1">Expedition CK06-06</strain>
    </source>
</reference>
<comment type="caution">
    <text evidence="1">The sequence shown here is derived from an EMBL/GenBank/DDBJ whole genome shotgun (WGS) entry which is preliminary data.</text>
</comment>